<reference evidence="1" key="1">
    <citation type="journal article" date="2015" name="Nature">
        <title>Complex archaea that bridge the gap between prokaryotes and eukaryotes.</title>
        <authorList>
            <person name="Spang A."/>
            <person name="Saw J.H."/>
            <person name="Jorgensen S.L."/>
            <person name="Zaremba-Niedzwiedzka K."/>
            <person name="Martijn J."/>
            <person name="Lind A.E."/>
            <person name="van Eijk R."/>
            <person name="Schleper C."/>
            <person name="Guy L."/>
            <person name="Ettema T.J."/>
        </authorList>
    </citation>
    <scope>NUCLEOTIDE SEQUENCE</scope>
</reference>
<proteinExistence type="predicted"/>
<evidence type="ECO:0000313" key="1">
    <source>
        <dbReference type="EMBL" id="KKN05621.1"/>
    </source>
</evidence>
<accession>A0A0F9PX39</accession>
<name>A0A0F9PX39_9ZZZZ</name>
<protein>
    <submittedName>
        <fullName evidence="1">Uncharacterized protein</fullName>
    </submittedName>
</protein>
<sequence length="87" mass="10724">MPPCVYIIMTGEFGWAYEDLVCMYYDEIKAIGFVLEDLLWSNRHWKWDERYRRWVLGKRWIKIVEWPIVDSTDTIYTVDMALTLRRR</sequence>
<dbReference type="EMBL" id="LAZR01004781">
    <property type="protein sequence ID" value="KKN05621.1"/>
    <property type="molecule type" value="Genomic_DNA"/>
</dbReference>
<organism evidence="1">
    <name type="scientific">marine sediment metagenome</name>
    <dbReference type="NCBI Taxonomy" id="412755"/>
    <lineage>
        <taxon>unclassified sequences</taxon>
        <taxon>metagenomes</taxon>
        <taxon>ecological metagenomes</taxon>
    </lineage>
</organism>
<comment type="caution">
    <text evidence="1">The sequence shown here is derived from an EMBL/GenBank/DDBJ whole genome shotgun (WGS) entry which is preliminary data.</text>
</comment>
<gene>
    <name evidence="1" type="ORF">LCGC14_1085620</name>
</gene>
<dbReference type="AlphaFoldDB" id="A0A0F9PX39"/>